<evidence type="ECO:0000256" key="2">
    <source>
        <dbReference type="ARBA" id="ARBA00022525"/>
    </source>
</evidence>
<dbReference type="PROSITE" id="PS00118">
    <property type="entry name" value="PA2_HIS"/>
    <property type="match status" value="1"/>
</dbReference>
<dbReference type="PANTHER" id="PTHR11716:SF100">
    <property type="entry name" value="PHOSPHOLIPASE A2"/>
    <property type="match status" value="1"/>
</dbReference>
<keyword evidence="5" id="KW-0106">Calcium</keyword>
<evidence type="ECO:0000259" key="6">
    <source>
        <dbReference type="SMART" id="SM00085"/>
    </source>
</evidence>
<dbReference type="PANTHER" id="PTHR11716">
    <property type="entry name" value="PHOSPHOLIPASE A2 FAMILY MEMBER"/>
    <property type="match status" value="1"/>
</dbReference>
<feature type="domain" description="Phospholipase A2-like central" evidence="6">
    <location>
        <begin position="8"/>
        <end position="128"/>
    </location>
</feature>
<evidence type="ECO:0000313" key="8">
    <source>
        <dbReference type="Proteomes" id="UP001162483"/>
    </source>
</evidence>
<gene>
    <name evidence="7" type="ORF">SPARVUS_LOCUS4495157</name>
</gene>
<dbReference type="SUPFAM" id="SSF48619">
    <property type="entry name" value="Phospholipase A2, PLA2"/>
    <property type="match status" value="1"/>
</dbReference>
<comment type="catalytic activity">
    <reaction evidence="5">
        <text>a 1,2-diacyl-sn-glycero-3-phosphocholine + H2O = a 1-acyl-sn-glycero-3-phosphocholine + a fatty acid + H(+)</text>
        <dbReference type="Rhea" id="RHEA:15801"/>
        <dbReference type="ChEBI" id="CHEBI:15377"/>
        <dbReference type="ChEBI" id="CHEBI:15378"/>
        <dbReference type="ChEBI" id="CHEBI:28868"/>
        <dbReference type="ChEBI" id="CHEBI:57643"/>
        <dbReference type="ChEBI" id="CHEBI:58168"/>
        <dbReference type="EC" id="3.1.1.4"/>
    </reaction>
</comment>
<name>A0ABN9CA12_9NEOB</name>
<dbReference type="PROSITE" id="PS00119">
    <property type="entry name" value="PA2_ASP"/>
    <property type="match status" value="1"/>
</dbReference>
<keyword evidence="5" id="KW-0443">Lipid metabolism</keyword>
<dbReference type="Proteomes" id="UP001162483">
    <property type="component" value="Unassembled WGS sequence"/>
</dbReference>
<sequence length="142" mass="16084">MLVQTYGGLIQFGRMIEIVVGRPALFTYAFYGCHCGAGGSGWPVDNIDWCCHVHDCCFESISSGGCYPLWVFYRYDYIDGDVICLDNRLDGCARQACECDRAAALCFQRHDGTYSHSNNFYLKAKRCDELQPPCHLDPLTWN</sequence>
<dbReference type="Pfam" id="PF00068">
    <property type="entry name" value="Phospholip_A2_1"/>
    <property type="match status" value="1"/>
</dbReference>
<keyword evidence="3" id="KW-1015">Disulfide bond</keyword>
<dbReference type="CDD" id="cd00125">
    <property type="entry name" value="PLA2c"/>
    <property type="match status" value="1"/>
</dbReference>
<dbReference type="InterPro" id="IPR001211">
    <property type="entry name" value="PLA2"/>
</dbReference>
<dbReference type="InterPro" id="IPR033112">
    <property type="entry name" value="PLA2_Asp_AS"/>
</dbReference>
<dbReference type="SMART" id="SM00085">
    <property type="entry name" value="PA2c"/>
    <property type="match status" value="1"/>
</dbReference>
<evidence type="ECO:0000313" key="7">
    <source>
        <dbReference type="EMBL" id="CAI9556022.1"/>
    </source>
</evidence>
<dbReference type="EMBL" id="CATNWA010008383">
    <property type="protein sequence ID" value="CAI9556022.1"/>
    <property type="molecule type" value="Genomic_DNA"/>
</dbReference>
<evidence type="ECO:0000256" key="3">
    <source>
        <dbReference type="ARBA" id="ARBA00023157"/>
    </source>
</evidence>
<comment type="subcellular location">
    <subcellularLocation>
        <location evidence="1 5">Secreted</location>
    </subcellularLocation>
</comment>
<comment type="similarity">
    <text evidence="4">Belongs to the phospholipase A2 family.</text>
</comment>
<protein>
    <recommendedName>
        <fullName evidence="5">Phospholipase A2</fullName>
        <ecNumber evidence="5">3.1.1.4</ecNumber>
    </recommendedName>
</protein>
<proteinExistence type="inferred from homology"/>
<dbReference type="InterPro" id="IPR016090">
    <property type="entry name" value="PLA2-like_dom"/>
</dbReference>
<dbReference type="InterPro" id="IPR033113">
    <property type="entry name" value="PLA2_histidine"/>
</dbReference>
<organism evidence="7 8">
    <name type="scientific">Staurois parvus</name>
    <dbReference type="NCBI Taxonomy" id="386267"/>
    <lineage>
        <taxon>Eukaryota</taxon>
        <taxon>Metazoa</taxon>
        <taxon>Chordata</taxon>
        <taxon>Craniata</taxon>
        <taxon>Vertebrata</taxon>
        <taxon>Euteleostomi</taxon>
        <taxon>Amphibia</taxon>
        <taxon>Batrachia</taxon>
        <taxon>Anura</taxon>
        <taxon>Neobatrachia</taxon>
        <taxon>Ranoidea</taxon>
        <taxon>Ranidae</taxon>
        <taxon>Staurois</taxon>
    </lineage>
</organism>
<dbReference type="EC" id="3.1.1.4" evidence="5"/>
<comment type="cofactor">
    <cofactor evidence="5">
        <name>Ca(2+)</name>
        <dbReference type="ChEBI" id="CHEBI:29108"/>
    </cofactor>
</comment>
<keyword evidence="5" id="KW-0378">Hydrolase</keyword>
<keyword evidence="8" id="KW-1185">Reference proteome</keyword>
<evidence type="ECO:0000256" key="5">
    <source>
        <dbReference type="RuleBase" id="RU361236"/>
    </source>
</evidence>
<evidence type="ECO:0000256" key="4">
    <source>
        <dbReference type="RuleBase" id="RU003654"/>
    </source>
</evidence>
<dbReference type="Gene3D" id="1.20.90.10">
    <property type="entry name" value="Phospholipase A2 domain"/>
    <property type="match status" value="1"/>
</dbReference>
<dbReference type="PRINTS" id="PR00389">
    <property type="entry name" value="PHPHLIPASEA2"/>
</dbReference>
<dbReference type="InterPro" id="IPR036444">
    <property type="entry name" value="PLipase_A2_dom_sf"/>
</dbReference>
<accession>A0ABN9CA12</accession>
<comment type="caution">
    <text evidence="7">The sequence shown here is derived from an EMBL/GenBank/DDBJ whole genome shotgun (WGS) entry which is preliminary data.</text>
</comment>
<reference evidence="7" key="1">
    <citation type="submission" date="2023-05" db="EMBL/GenBank/DDBJ databases">
        <authorList>
            <person name="Stuckert A."/>
        </authorList>
    </citation>
    <scope>NUCLEOTIDE SEQUENCE</scope>
</reference>
<keyword evidence="2 5" id="KW-0964">Secreted</keyword>
<evidence type="ECO:0000256" key="1">
    <source>
        <dbReference type="ARBA" id="ARBA00004613"/>
    </source>
</evidence>